<evidence type="ECO:0000256" key="1">
    <source>
        <dbReference type="SAM" id="Coils"/>
    </source>
</evidence>
<reference evidence="3 4" key="1">
    <citation type="submission" date="2016-11" db="EMBL/GenBank/DDBJ databases">
        <authorList>
            <person name="Jaros S."/>
            <person name="Januszkiewicz K."/>
            <person name="Wedrychowicz H."/>
        </authorList>
    </citation>
    <scope>NUCLEOTIDE SEQUENCE [LARGE SCALE GENOMIC DNA]</scope>
    <source>
        <strain evidence="3 4">DSM 24574</strain>
    </source>
</reference>
<evidence type="ECO:0000256" key="2">
    <source>
        <dbReference type="SAM" id="Phobius"/>
    </source>
</evidence>
<feature type="transmembrane region" description="Helical" evidence="2">
    <location>
        <begin position="109"/>
        <end position="125"/>
    </location>
</feature>
<dbReference type="AlphaFoldDB" id="A0A1M5TSL0"/>
<name>A0A1M5TSL0_9BACT</name>
<dbReference type="STRING" id="947013.SAMN04488109_4254"/>
<feature type="transmembrane region" description="Helical" evidence="2">
    <location>
        <begin position="132"/>
        <end position="150"/>
    </location>
</feature>
<keyword evidence="1" id="KW-0175">Coiled coil</keyword>
<dbReference type="Proteomes" id="UP000184212">
    <property type="component" value="Unassembled WGS sequence"/>
</dbReference>
<feature type="transmembrane region" description="Helical" evidence="2">
    <location>
        <begin position="41"/>
        <end position="73"/>
    </location>
</feature>
<dbReference type="EMBL" id="FQWQ01000003">
    <property type="protein sequence ID" value="SHH53772.1"/>
    <property type="molecule type" value="Genomic_DNA"/>
</dbReference>
<evidence type="ECO:0000313" key="4">
    <source>
        <dbReference type="Proteomes" id="UP000184212"/>
    </source>
</evidence>
<dbReference type="RefSeq" id="WP_073137987.1">
    <property type="nucleotide sequence ID" value="NZ_FQWQ01000003.1"/>
</dbReference>
<dbReference type="OrthoDB" id="9809670at2"/>
<feature type="transmembrane region" description="Helical" evidence="2">
    <location>
        <begin position="85"/>
        <end position="103"/>
    </location>
</feature>
<organism evidence="3 4">
    <name type="scientific">Chryseolinea serpens</name>
    <dbReference type="NCBI Taxonomy" id="947013"/>
    <lineage>
        <taxon>Bacteria</taxon>
        <taxon>Pseudomonadati</taxon>
        <taxon>Bacteroidota</taxon>
        <taxon>Cytophagia</taxon>
        <taxon>Cytophagales</taxon>
        <taxon>Fulvivirgaceae</taxon>
        <taxon>Chryseolinea</taxon>
    </lineage>
</organism>
<protein>
    <submittedName>
        <fullName evidence="3">Uncharacterized protein</fullName>
    </submittedName>
</protein>
<feature type="coiled-coil region" evidence="1">
    <location>
        <begin position="195"/>
        <end position="252"/>
    </location>
</feature>
<accession>A0A1M5TSL0</accession>
<keyword evidence="2" id="KW-0472">Membrane</keyword>
<feature type="transmembrane region" description="Helical" evidence="2">
    <location>
        <begin position="170"/>
        <end position="191"/>
    </location>
</feature>
<proteinExistence type="predicted"/>
<keyword evidence="2" id="KW-0812">Transmembrane</keyword>
<sequence>MNAFEFRTGQIPGSYGALSESELTDIKKGIFLFADKVNEGLLFAMFVFGIFIAFFYDTWLVAFAVGGLCLAAYFISKKMLPESDLYQYVLSSVSAIFAAQFIYQMHGMAEMHFWVFICSTILIIYQNWRLQIPLIAIVVVHHGTFAYLQFAGYKEIYFTQLDYMDLTTFIFHGVLAACVCAVSAYWSHIFYKRTIQDAENLKVQLLLKAELQEKNEELTASEEELRASEEELLASQEELTQINENLNDLVKERTLTIIDQNKKFVHHAFINAHKVRSPLARIQGLVNLLSYETHRLSPDAQEIHRLLKASSIELDDILHEVKVNLDAAEYKGLPEDPSSEDLVKRVVN</sequence>
<keyword evidence="2" id="KW-1133">Transmembrane helix</keyword>
<evidence type="ECO:0000313" key="3">
    <source>
        <dbReference type="EMBL" id="SHH53772.1"/>
    </source>
</evidence>
<gene>
    <name evidence="3" type="ORF">SAMN04488109_4254</name>
</gene>
<keyword evidence="4" id="KW-1185">Reference proteome</keyword>